<sequence length="193" mass="22841">MITDKFLEETMNQSLAVILGELQAKIYWLHDAEEFTELALAAAGIYMKLGYSEKQAETAGQLISEAYQLADDADLAYKAGNYHQEIQYYDQVKDKLTEVETILNYQNSIAIHQMQWWLHFRHKQKLQIIQNLFLQHFKAVGFIHLFTAIKLTYFLMEICRVHKQRDMETTRHNAIRYWMELLKIKPSQYPYLG</sequence>
<protein>
    <submittedName>
        <fullName evidence="1">Uncharacterized protein</fullName>
    </submittedName>
</protein>
<dbReference type="AlphaFoldDB" id="A0A433V1J7"/>
<proteinExistence type="predicted"/>
<name>A0A433V1J7_ANAVA</name>
<dbReference type="EMBL" id="RSCM01000001">
    <property type="protein sequence ID" value="RUS99962.1"/>
    <property type="molecule type" value="Genomic_DNA"/>
</dbReference>
<reference evidence="1 2" key="1">
    <citation type="journal article" date="2019" name="Genome Biol. Evol.">
        <title>Day and night: Metabolic profiles and evolutionary relationships of six axenic non-marine cyanobacteria.</title>
        <authorList>
            <person name="Will S.E."/>
            <person name="Henke P."/>
            <person name="Boedeker C."/>
            <person name="Huang S."/>
            <person name="Brinkmann H."/>
            <person name="Rohde M."/>
            <person name="Jarek M."/>
            <person name="Friedl T."/>
            <person name="Seufert S."/>
            <person name="Schumacher M."/>
            <person name="Overmann J."/>
            <person name="Neumann-Schaal M."/>
            <person name="Petersen J."/>
        </authorList>
    </citation>
    <scope>NUCLEOTIDE SEQUENCE [LARGE SCALE GENOMIC DNA]</scope>
    <source>
        <strain evidence="1 2">SAG 1403-4b</strain>
    </source>
</reference>
<accession>A0A433V1J7</accession>
<dbReference type="Proteomes" id="UP000276103">
    <property type="component" value="Unassembled WGS sequence"/>
</dbReference>
<evidence type="ECO:0000313" key="1">
    <source>
        <dbReference type="EMBL" id="RUS99962.1"/>
    </source>
</evidence>
<gene>
    <name evidence="1" type="ORF">DSM107003_05460</name>
</gene>
<comment type="caution">
    <text evidence="1">The sequence shown here is derived from an EMBL/GenBank/DDBJ whole genome shotgun (WGS) entry which is preliminary data.</text>
</comment>
<organism evidence="1 2">
    <name type="scientific">Trichormus variabilis SAG 1403-4b</name>
    <dbReference type="NCBI Taxonomy" id="447716"/>
    <lineage>
        <taxon>Bacteria</taxon>
        <taxon>Bacillati</taxon>
        <taxon>Cyanobacteriota</taxon>
        <taxon>Cyanophyceae</taxon>
        <taxon>Nostocales</taxon>
        <taxon>Nostocaceae</taxon>
        <taxon>Trichormus</taxon>
    </lineage>
</organism>
<keyword evidence="2" id="KW-1185">Reference proteome</keyword>
<evidence type="ECO:0000313" key="2">
    <source>
        <dbReference type="Proteomes" id="UP000276103"/>
    </source>
</evidence>